<protein>
    <recommendedName>
        <fullName evidence="8">Probable membrane transporter protein</fullName>
    </recommendedName>
</protein>
<evidence type="ECO:0000256" key="3">
    <source>
        <dbReference type="ARBA" id="ARBA00022448"/>
    </source>
</evidence>
<evidence type="ECO:0000313" key="10">
    <source>
        <dbReference type="Proteomes" id="UP000644756"/>
    </source>
</evidence>
<proteinExistence type="inferred from homology"/>
<feature type="transmembrane region" description="Helical" evidence="8">
    <location>
        <begin position="70"/>
        <end position="91"/>
    </location>
</feature>
<dbReference type="GO" id="GO:0005886">
    <property type="term" value="C:plasma membrane"/>
    <property type="evidence" value="ECO:0007669"/>
    <property type="project" value="UniProtKB-SubCell"/>
</dbReference>
<dbReference type="RefSeq" id="WP_188530764.1">
    <property type="nucleotide sequence ID" value="NZ_BMGR01000005.1"/>
</dbReference>
<dbReference type="PANTHER" id="PTHR30269">
    <property type="entry name" value="TRANSMEMBRANE PROTEIN YFCA"/>
    <property type="match status" value="1"/>
</dbReference>
<accession>A0A917CZZ3</accession>
<keyword evidence="4 8" id="KW-1003">Cell membrane</keyword>
<dbReference type="AlphaFoldDB" id="A0A917CZZ3"/>
<comment type="caution">
    <text evidence="9">The sequence shown here is derived from an EMBL/GenBank/DDBJ whole genome shotgun (WGS) entry which is preliminary data.</text>
</comment>
<feature type="transmembrane region" description="Helical" evidence="8">
    <location>
        <begin position="46"/>
        <end position="64"/>
    </location>
</feature>
<evidence type="ECO:0000256" key="5">
    <source>
        <dbReference type="ARBA" id="ARBA00022692"/>
    </source>
</evidence>
<keyword evidence="5 8" id="KW-0812">Transmembrane</keyword>
<evidence type="ECO:0000256" key="2">
    <source>
        <dbReference type="ARBA" id="ARBA00009142"/>
    </source>
</evidence>
<reference evidence="9" key="1">
    <citation type="journal article" date="2014" name="Int. J. Syst. Evol. Microbiol.">
        <title>Complete genome sequence of Corynebacterium casei LMG S-19264T (=DSM 44701T), isolated from a smear-ripened cheese.</title>
        <authorList>
            <consortium name="US DOE Joint Genome Institute (JGI-PGF)"/>
            <person name="Walter F."/>
            <person name="Albersmeier A."/>
            <person name="Kalinowski J."/>
            <person name="Ruckert C."/>
        </authorList>
    </citation>
    <scope>NUCLEOTIDE SEQUENCE</scope>
    <source>
        <strain evidence="9">CGMCC 1.12987</strain>
    </source>
</reference>
<sequence length="247" mass="26856">MDISALQWAMLIICSVLIGFSKTGVPTLGIFVVALMANVFPARESVGILTPILITGDIIAIIYYRKAVVWRYIIVLLPWVLLGILLGFGLLDLIDNETLSVLIGSLVLLLIILFLSQNRVEKVMNFSFAKSRTMNGSLGVLAGFTTMIGNAAGSIMSLYLLSKGMQKTAFVGTNAFFFFIVNMIKVPFTVNLGLITPQSLVLNAWMVPVVAVGAFIGFKVLPLIPKKLFQTIILMCAVVGAIFLILH</sequence>
<evidence type="ECO:0000256" key="4">
    <source>
        <dbReference type="ARBA" id="ARBA00022475"/>
    </source>
</evidence>
<evidence type="ECO:0000256" key="6">
    <source>
        <dbReference type="ARBA" id="ARBA00022989"/>
    </source>
</evidence>
<keyword evidence="3" id="KW-0813">Transport</keyword>
<dbReference type="EMBL" id="BMGR01000005">
    <property type="protein sequence ID" value="GGG01555.1"/>
    <property type="molecule type" value="Genomic_DNA"/>
</dbReference>
<name>A0A917CZZ3_9BACL</name>
<feature type="transmembrane region" description="Helical" evidence="8">
    <location>
        <begin position="168"/>
        <end position="188"/>
    </location>
</feature>
<feature type="transmembrane region" description="Helical" evidence="8">
    <location>
        <begin position="98"/>
        <end position="116"/>
    </location>
</feature>
<dbReference type="Pfam" id="PF01925">
    <property type="entry name" value="TauE"/>
    <property type="match status" value="1"/>
</dbReference>
<keyword evidence="6 8" id="KW-1133">Transmembrane helix</keyword>
<feature type="transmembrane region" description="Helical" evidence="8">
    <location>
        <begin position="136"/>
        <end position="161"/>
    </location>
</feature>
<gene>
    <name evidence="9" type="ORF">GCM10010916_18390</name>
</gene>
<dbReference type="InterPro" id="IPR052017">
    <property type="entry name" value="TSUP"/>
</dbReference>
<evidence type="ECO:0000256" key="1">
    <source>
        <dbReference type="ARBA" id="ARBA00004651"/>
    </source>
</evidence>
<feature type="transmembrane region" description="Helical" evidence="8">
    <location>
        <begin position="6"/>
        <end position="34"/>
    </location>
</feature>
<comment type="similarity">
    <text evidence="2 8">Belongs to the 4-toluene sulfonate uptake permease (TSUP) (TC 2.A.102) family.</text>
</comment>
<keyword evidence="10" id="KW-1185">Reference proteome</keyword>
<feature type="transmembrane region" description="Helical" evidence="8">
    <location>
        <begin position="228"/>
        <end position="246"/>
    </location>
</feature>
<evidence type="ECO:0000313" key="9">
    <source>
        <dbReference type="EMBL" id="GGG01555.1"/>
    </source>
</evidence>
<reference evidence="9" key="2">
    <citation type="submission" date="2020-09" db="EMBL/GenBank/DDBJ databases">
        <authorList>
            <person name="Sun Q."/>
            <person name="Zhou Y."/>
        </authorList>
    </citation>
    <scope>NUCLEOTIDE SEQUENCE</scope>
    <source>
        <strain evidence="9">CGMCC 1.12987</strain>
    </source>
</reference>
<comment type="subcellular location">
    <subcellularLocation>
        <location evidence="1 8">Cell membrane</location>
        <topology evidence="1 8">Multi-pass membrane protein</topology>
    </subcellularLocation>
</comment>
<evidence type="ECO:0000256" key="8">
    <source>
        <dbReference type="RuleBase" id="RU363041"/>
    </source>
</evidence>
<organism evidence="9 10">
    <name type="scientific">Paenibacillus abyssi</name>
    <dbReference type="NCBI Taxonomy" id="1340531"/>
    <lineage>
        <taxon>Bacteria</taxon>
        <taxon>Bacillati</taxon>
        <taxon>Bacillota</taxon>
        <taxon>Bacilli</taxon>
        <taxon>Bacillales</taxon>
        <taxon>Paenibacillaceae</taxon>
        <taxon>Paenibacillus</taxon>
    </lineage>
</organism>
<keyword evidence="7 8" id="KW-0472">Membrane</keyword>
<dbReference type="InterPro" id="IPR002781">
    <property type="entry name" value="TM_pro_TauE-like"/>
</dbReference>
<dbReference type="Proteomes" id="UP000644756">
    <property type="component" value="Unassembled WGS sequence"/>
</dbReference>
<feature type="transmembrane region" description="Helical" evidence="8">
    <location>
        <begin position="200"/>
        <end position="221"/>
    </location>
</feature>
<evidence type="ECO:0000256" key="7">
    <source>
        <dbReference type="ARBA" id="ARBA00023136"/>
    </source>
</evidence>
<dbReference type="PANTHER" id="PTHR30269:SF23">
    <property type="entry name" value="MEMBRANE TRANSPORTER PROTEIN YDHB-RELATED"/>
    <property type="match status" value="1"/>
</dbReference>